<dbReference type="SUPFAM" id="SSF56436">
    <property type="entry name" value="C-type lectin-like"/>
    <property type="match status" value="1"/>
</dbReference>
<dbReference type="PANTHER" id="PTHR23150">
    <property type="entry name" value="SULFATASE MODIFYING FACTOR 1, 2"/>
    <property type="match status" value="1"/>
</dbReference>
<dbReference type="InterPro" id="IPR005532">
    <property type="entry name" value="SUMF_dom"/>
</dbReference>
<dbReference type="InterPro" id="IPR042095">
    <property type="entry name" value="SUMF_sf"/>
</dbReference>
<organism evidence="3">
    <name type="scientific">marine metagenome</name>
    <dbReference type="NCBI Taxonomy" id="408172"/>
    <lineage>
        <taxon>unclassified sequences</taxon>
        <taxon>metagenomes</taxon>
        <taxon>ecological metagenomes</taxon>
    </lineage>
</organism>
<feature type="transmembrane region" description="Helical" evidence="1">
    <location>
        <begin position="12"/>
        <end position="32"/>
    </location>
</feature>
<feature type="non-terminal residue" evidence="3">
    <location>
        <position position="191"/>
    </location>
</feature>
<accession>A0A381TVS5</accession>
<dbReference type="AlphaFoldDB" id="A0A381TVS5"/>
<evidence type="ECO:0000256" key="1">
    <source>
        <dbReference type="SAM" id="Phobius"/>
    </source>
</evidence>
<reference evidence="3" key="1">
    <citation type="submission" date="2018-05" db="EMBL/GenBank/DDBJ databases">
        <authorList>
            <person name="Lanie J.A."/>
            <person name="Ng W.-L."/>
            <person name="Kazmierczak K.M."/>
            <person name="Andrzejewski T.M."/>
            <person name="Davidsen T.M."/>
            <person name="Wayne K.J."/>
            <person name="Tettelin H."/>
            <person name="Glass J.I."/>
            <person name="Rusch D."/>
            <person name="Podicherti R."/>
            <person name="Tsui H.-C.T."/>
            <person name="Winkler M.E."/>
        </authorList>
    </citation>
    <scope>NUCLEOTIDE SEQUENCE</scope>
</reference>
<dbReference type="EMBL" id="UINC01005225">
    <property type="protein sequence ID" value="SVA19934.1"/>
    <property type="molecule type" value="Genomic_DNA"/>
</dbReference>
<evidence type="ECO:0000259" key="2">
    <source>
        <dbReference type="Pfam" id="PF03781"/>
    </source>
</evidence>
<dbReference type="InterPro" id="IPR016187">
    <property type="entry name" value="CTDL_fold"/>
</dbReference>
<feature type="domain" description="Sulfatase-modifying factor enzyme-like" evidence="2">
    <location>
        <begin position="70"/>
        <end position="190"/>
    </location>
</feature>
<gene>
    <name evidence="3" type="ORF">METZ01_LOCUS72788</name>
</gene>
<dbReference type="PANTHER" id="PTHR23150:SF19">
    <property type="entry name" value="FORMYLGLYCINE-GENERATING ENZYME"/>
    <property type="match status" value="1"/>
</dbReference>
<feature type="non-terminal residue" evidence="3">
    <location>
        <position position="1"/>
    </location>
</feature>
<dbReference type="Gene3D" id="3.90.1580.10">
    <property type="entry name" value="paralog of FGE (formylglycine-generating enzyme)"/>
    <property type="match status" value="1"/>
</dbReference>
<dbReference type="Pfam" id="PF03781">
    <property type="entry name" value="FGE-sulfatase"/>
    <property type="match status" value="1"/>
</dbReference>
<name>A0A381TVS5_9ZZZZ</name>
<keyword evidence="1" id="KW-0472">Membrane</keyword>
<evidence type="ECO:0000313" key="3">
    <source>
        <dbReference type="EMBL" id="SVA19934.1"/>
    </source>
</evidence>
<dbReference type="GO" id="GO:0120147">
    <property type="term" value="F:formylglycine-generating oxidase activity"/>
    <property type="evidence" value="ECO:0007669"/>
    <property type="project" value="TreeGrafter"/>
</dbReference>
<proteinExistence type="predicted"/>
<keyword evidence="1" id="KW-1133">Transmembrane helix</keyword>
<dbReference type="InterPro" id="IPR051043">
    <property type="entry name" value="Sulfatase_Mod_Factor_Kinase"/>
</dbReference>
<keyword evidence="1" id="KW-0812">Transmembrane</keyword>
<sequence length="191" mass="20910">VDNSNHLSGSTSLTGLALLTLLVGIAAVWLFFQAPSAGPTQQLQPTLDSTAAAGFRTEQWFLPDTAMLGFVEIPGGPFLMGSDAAVDTLAFDNERWSSDHAQQTVELPTFYIGQYEVTVAQFRAFVAATDFRVDPQMLANQANHPVTSVSWPDALAYCRWLETTLKESPETPAQLRDLLHDRWKIGLPSEA</sequence>
<protein>
    <recommendedName>
        <fullName evidence="2">Sulfatase-modifying factor enzyme-like domain-containing protein</fullName>
    </recommendedName>
</protein>